<dbReference type="SUPFAM" id="SSF51011">
    <property type="entry name" value="Glycosyl hydrolase domain"/>
    <property type="match status" value="1"/>
</dbReference>
<dbReference type="InterPro" id="IPR025887">
    <property type="entry name" value="Glyco_hydro_31_N_dom"/>
</dbReference>
<dbReference type="GO" id="GO:0005975">
    <property type="term" value="P:carbohydrate metabolic process"/>
    <property type="evidence" value="ECO:0007669"/>
    <property type="project" value="InterPro"/>
</dbReference>
<dbReference type="SUPFAM" id="SSF51445">
    <property type="entry name" value="(Trans)glycosidases"/>
    <property type="match status" value="1"/>
</dbReference>
<dbReference type="Gene3D" id="3.20.20.80">
    <property type="entry name" value="Glycosidases"/>
    <property type="match status" value="1"/>
</dbReference>
<keyword evidence="3 4" id="KW-0326">Glycosidase</keyword>
<dbReference type="InterPro" id="IPR013780">
    <property type="entry name" value="Glyco_hydro_b"/>
</dbReference>
<evidence type="ECO:0000259" key="6">
    <source>
        <dbReference type="Pfam" id="PF13802"/>
    </source>
</evidence>
<gene>
    <name evidence="8" type="ORF">DC3_00620</name>
</gene>
<dbReference type="Gene3D" id="2.60.40.1760">
    <property type="entry name" value="glycosyl hydrolase (family 31)"/>
    <property type="match status" value="1"/>
</dbReference>
<name>A0A511MW76_DEIC1</name>
<accession>A0A511MW76</accession>
<dbReference type="Proteomes" id="UP000321306">
    <property type="component" value="Unassembled WGS sequence"/>
</dbReference>
<dbReference type="CDD" id="cd14752">
    <property type="entry name" value="GH31_N"/>
    <property type="match status" value="1"/>
</dbReference>
<evidence type="ECO:0000259" key="7">
    <source>
        <dbReference type="Pfam" id="PF21365"/>
    </source>
</evidence>
<dbReference type="EMBL" id="BJXB01000001">
    <property type="protein sequence ID" value="GEM44427.1"/>
    <property type="molecule type" value="Genomic_DNA"/>
</dbReference>
<comment type="similarity">
    <text evidence="1 4">Belongs to the glycosyl hydrolase 31 family.</text>
</comment>
<evidence type="ECO:0000256" key="2">
    <source>
        <dbReference type="ARBA" id="ARBA00022801"/>
    </source>
</evidence>
<keyword evidence="2 4" id="KW-0378">Hydrolase</keyword>
<organism evidence="8 9">
    <name type="scientific">Deinococcus cellulosilyticus (strain DSM 18568 / NBRC 106333 / KACC 11606 / 5516J-15)</name>
    <dbReference type="NCBI Taxonomy" id="1223518"/>
    <lineage>
        <taxon>Bacteria</taxon>
        <taxon>Thermotogati</taxon>
        <taxon>Deinococcota</taxon>
        <taxon>Deinococci</taxon>
        <taxon>Deinococcales</taxon>
        <taxon>Deinococcaceae</taxon>
        <taxon>Deinococcus</taxon>
    </lineage>
</organism>
<dbReference type="InterPro" id="IPR000322">
    <property type="entry name" value="Glyco_hydro_31_TIM"/>
</dbReference>
<feature type="domain" description="Glycosyl hydrolase family 31 C-terminal" evidence="7">
    <location>
        <begin position="572"/>
        <end position="657"/>
    </location>
</feature>
<feature type="domain" description="Glycoside hydrolase family 31 TIM barrel" evidence="5">
    <location>
        <begin position="233"/>
        <end position="564"/>
    </location>
</feature>
<dbReference type="Pfam" id="PF13802">
    <property type="entry name" value="Gal_mutarotas_2"/>
    <property type="match status" value="1"/>
</dbReference>
<reference evidence="8 9" key="1">
    <citation type="submission" date="2019-07" db="EMBL/GenBank/DDBJ databases">
        <title>Whole genome shotgun sequence of Deinococcus cellulosilyticus NBRC 106333.</title>
        <authorList>
            <person name="Hosoyama A."/>
            <person name="Uohara A."/>
            <person name="Ohji S."/>
            <person name="Ichikawa N."/>
        </authorList>
    </citation>
    <scope>NUCLEOTIDE SEQUENCE [LARGE SCALE GENOMIC DNA]</scope>
    <source>
        <strain evidence="8 9">NBRC 106333</strain>
    </source>
</reference>
<dbReference type="PANTHER" id="PTHR22762:SF120">
    <property type="entry name" value="HETEROGLYCAN GLUCOSIDASE 1"/>
    <property type="match status" value="1"/>
</dbReference>
<keyword evidence="9" id="KW-1185">Reference proteome</keyword>
<dbReference type="GO" id="GO:0030246">
    <property type="term" value="F:carbohydrate binding"/>
    <property type="evidence" value="ECO:0007669"/>
    <property type="project" value="InterPro"/>
</dbReference>
<dbReference type="InterPro" id="IPR030458">
    <property type="entry name" value="Glyco_hydro_31_AS"/>
</dbReference>
<dbReference type="CDD" id="cd06604">
    <property type="entry name" value="GH31_glucosidase_II_MalA"/>
    <property type="match status" value="1"/>
</dbReference>
<dbReference type="PANTHER" id="PTHR22762">
    <property type="entry name" value="ALPHA-GLUCOSIDASE"/>
    <property type="match status" value="1"/>
</dbReference>
<evidence type="ECO:0000259" key="5">
    <source>
        <dbReference type="Pfam" id="PF01055"/>
    </source>
</evidence>
<dbReference type="InterPro" id="IPR017853">
    <property type="entry name" value="GH"/>
</dbReference>
<evidence type="ECO:0000313" key="9">
    <source>
        <dbReference type="Proteomes" id="UP000321306"/>
    </source>
</evidence>
<dbReference type="Pfam" id="PF01055">
    <property type="entry name" value="Glyco_hydro_31_2nd"/>
    <property type="match status" value="1"/>
</dbReference>
<comment type="caution">
    <text evidence="8">The sequence shown here is derived from an EMBL/GenBank/DDBJ whole genome shotgun (WGS) entry which is preliminary data.</text>
</comment>
<dbReference type="Gene3D" id="2.60.40.1180">
    <property type="entry name" value="Golgi alpha-mannosidase II"/>
    <property type="match status" value="2"/>
</dbReference>
<dbReference type="InterPro" id="IPR048395">
    <property type="entry name" value="Glyco_hydro_31_C"/>
</dbReference>
<sequence>MFKHIEAQEERVRLSGMHARAEISHPLPGVWRYRVRPRGYLQGEALPEKDSLAVSHRLDLPFETGVESWFCSAEGGGLQIRPDGSLQLFHRGLEVASLERISGEFQPAVPINRHRSTLILQAPAGEAYLGFGEKVGPLNKRGMKFTFWNTDVQPHHPDTDPLYQSIPFFMGFRAGKVWAFFLDESARSVVDVAKDHPERICWTAESPELDMYFFVGDTPADLIRSYTLLTGRTPLPPLWSLGLHQSRYSYETQEEVRNVIESYRAHQIPLDAVHLDIHHMDAYRVFTFDRHRFPDPKTLSDRAADHGVKLITIMDPGIKKTPDDPIYAEAAAQDFLVKTDRGDVFVGEVWPDPAVFPDFTRSEVRTWWGEKHSSMLDSGIAGFWNDMNEPSCFSCHSAFDPALRFGNTLPDDVRHGTMRHLEAHNLYALGMCKATFEGLKILQPEKRPFIVTRAGFSGIQRYSAVWTGDNSAHWEHMEMNLQLLLSLGLSGIPFVGSDLGGFLGHSSGELVTRWTWLGAFFPFMRNHSAIGTDPQEPWAFPEHLPFIREAIQFRYRLLPYLYTLMKEAEETGLPPMRAMSLHHPGLKNHLCDQFLFGENLLVAPILRPDHTHRSAHFPSEGWMAFDRAEALQMSEGYGLVSAGLEGIPVFLKPGGIVPLTEPGLHTSTAMWDRLEWHVHVGAEGQFTLYEDAGEGYGPGQHTTVKIEHVGQKIRIVREGRARSVERLKIYGHGSRLPYLVDASAAEIWLDVDLPDPPEAVIELVQ</sequence>
<evidence type="ECO:0000256" key="4">
    <source>
        <dbReference type="RuleBase" id="RU361185"/>
    </source>
</evidence>
<evidence type="ECO:0000313" key="8">
    <source>
        <dbReference type="EMBL" id="GEM44427.1"/>
    </source>
</evidence>
<dbReference type="PROSITE" id="PS00129">
    <property type="entry name" value="GLYCOSYL_HYDROL_F31_1"/>
    <property type="match status" value="1"/>
</dbReference>
<proteinExistence type="inferred from homology"/>
<dbReference type="InterPro" id="IPR011013">
    <property type="entry name" value="Gal_mutarotase_sf_dom"/>
</dbReference>
<dbReference type="GO" id="GO:0004553">
    <property type="term" value="F:hydrolase activity, hydrolyzing O-glycosyl compounds"/>
    <property type="evidence" value="ECO:0007669"/>
    <property type="project" value="InterPro"/>
</dbReference>
<protein>
    <submittedName>
        <fullName evidence="8">Alpha-glucosidase</fullName>
    </submittedName>
</protein>
<dbReference type="SUPFAM" id="SSF74650">
    <property type="entry name" value="Galactose mutarotase-like"/>
    <property type="match status" value="1"/>
</dbReference>
<evidence type="ECO:0000256" key="1">
    <source>
        <dbReference type="ARBA" id="ARBA00007806"/>
    </source>
</evidence>
<evidence type="ECO:0000256" key="3">
    <source>
        <dbReference type="ARBA" id="ARBA00023295"/>
    </source>
</evidence>
<dbReference type="Pfam" id="PF21365">
    <property type="entry name" value="Glyco_hydro_31_3rd"/>
    <property type="match status" value="1"/>
</dbReference>
<feature type="domain" description="Glycoside hydrolase family 31 N-terminal" evidence="6">
    <location>
        <begin position="105"/>
        <end position="191"/>
    </location>
</feature>
<dbReference type="OrthoDB" id="176168at2"/>
<dbReference type="AlphaFoldDB" id="A0A511MW76"/>